<evidence type="ECO:0000313" key="1">
    <source>
        <dbReference type="EMBL" id="CEM46431.1"/>
    </source>
</evidence>
<reference evidence="1" key="1">
    <citation type="submission" date="2014-11" db="EMBL/GenBank/DDBJ databases">
        <authorList>
            <person name="Otto D Thomas"/>
            <person name="Naeem Raeece"/>
        </authorList>
    </citation>
    <scope>NUCLEOTIDE SEQUENCE</scope>
</reference>
<accession>A0A0G4HQ85</accession>
<dbReference type="AlphaFoldDB" id="A0A0G4HQ85"/>
<dbReference type="EMBL" id="CDMZ01003452">
    <property type="protein sequence ID" value="CEM46431.1"/>
    <property type="molecule type" value="Genomic_DNA"/>
</dbReference>
<dbReference type="VEuPathDB" id="CryptoDB:Cvel_30097"/>
<name>A0A0G4HQ85_9ALVE</name>
<protein>
    <submittedName>
        <fullName evidence="1">Uncharacterized protein</fullName>
    </submittedName>
</protein>
<gene>
    <name evidence="1" type="ORF">Cvel_30097</name>
</gene>
<proteinExistence type="predicted"/>
<sequence length="154" mass="17922">MRAQLLIYEKGVRTRPTDPSGLDSKRDFSRRLALPPQDYSWDLFHPSCKPTEEALAKNAFLREEVLFRRQEGGDWRFKEVVTYILMCLLLENTEEFTEGGGHLNLQDVQSVSVNFKRQPKQDYLQIGIYGVEGPEAKKPNDVLTALWMIHFIYE</sequence>
<organism evidence="1">
    <name type="scientific">Chromera velia CCMP2878</name>
    <dbReference type="NCBI Taxonomy" id="1169474"/>
    <lineage>
        <taxon>Eukaryota</taxon>
        <taxon>Sar</taxon>
        <taxon>Alveolata</taxon>
        <taxon>Colpodellida</taxon>
        <taxon>Chromeraceae</taxon>
        <taxon>Chromera</taxon>
    </lineage>
</organism>